<dbReference type="GO" id="GO:0000976">
    <property type="term" value="F:transcription cis-regulatory region binding"/>
    <property type="evidence" value="ECO:0007669"/>
    <property type="project" value="TreeGrafter"/>
</dbReference>
<name>A0A225MSG9_9BURK</name>
<dbReference type="EMBL" id="NJIH01000003">
    <property type="protein sequence ID" value="OWT64178.1"/>
    <property type="molecule type" value="Genomic_DNA"/>
</dbReference>
<evidence type="ECO:0000256" key="1">
    <source>
        <dbReference type="ARBA" id="ARBA00023015"/>
    </source>
</evidence>
<dbReference type="PROSITE" id="PS01124">
    <property type="entry name" value="HTH_ARAC_FAMILY_2"/>
    <property type="match status" value="1"/>
</dbReference>
<dbReference type="GO" id="GO:0005829">
    <property type="term" value="C:cytosol"/>
    <property type="evidence" value="ECO:0007669"/>
    <property type="project" value="TreeGrafter"/>
</dbReference>
<accession>A0A225MSG9</accession>
<dbReference type="PANTHER" id="PTHR47894">
    <property type="entry name" value="HTH-TYPE TRANSCRIPTIONAL REGULATOR GADX"/>
    <property type="match status" value="1"/>
</dbReference>
<dbReference type="SMART" id="SM00342">
    <property type="entry name" value="HTH_ARAC"/>
    <property type="match status" value="1"/>
</dbReference>
<comment type="caution">
    <text evidence="5">The sequence shown here is derived from an EMBL/GenBank/DDBJ whole genome shotgun (WGS) entry which is preliminary data.</text>
</comment>
<dbReference type="Pfam" id="PF12833">
    <property type="entry name" value="HTH_18"/>
    <property type="match status" value="1"/>
</dbReference>
<dbReference type="Proteomes" id="UP000214603">
    <property type="component" value="Unassembled WGS sequence"/>
</dbReference>
<gene>
    <name evidence="5" type="ORF">CEY11_06505</name>
</gene>
<protein>
    <submittedName>
        <fullName evidence="5">AraC family transcriptional regulator</fullName>
    </submittedName>
</protein>
<evidence type="ECO:0000313" key="5">
    <source>
        <dbReference type="EMBL" id="OWT64178.1"/>
    </source>
</evidence>
<keyword evidence="3" id="KW-0804">Transcription</keyword>
<evidence type="ECO:0000256" key="3">
    <source>
        <dbReference type="ARBA" id="ARBA00023163"/>
    </source>
</evidence>
<proteinExistence type="predicted"/>
<dbReference type="InterPro" id="IPR020449">
    <property type="entry name" value="Tscrpt_reg_AraC-type_HTH"/>
</dbReference>
<dbReference type="OrthoDB" id="6506763at2"/>
<dbReference type="GO" id="GO:0003700">
    <property type="term" value="F:DNA-binding transcription factor activity"/>
    <property type="evidence" value="ECO:0007669"/>
    <property type="project" value="InterPro"/>
</dbReference>
<keyword evidence="1" id="KW-0805">Transcription regulation</keyword>
<organism evidence="5 6">
    <name type="scientific">Candidimonas nitroreducens</name>
    <dbReference type="NCBI Taxonomy" id="683354"/>
    <lineage>
        <taxon>Bacteria</taxon>
        <taxon>Pseudomonadati</taxon>
        <taxon>Pseudomonadota</taxon>
        <taxon>Betaproteobacteria</taxon>
        <taxon>Burkholderiales</taxon>
        <taxon>Alcaligenaceae</taxon>
        <taxon>Candidimonas</taxon>
    </lineage>
</organism>
<dbReference type="PRINTS" id="PR00032">
    <property type="entry name" value="HTHARAC"/>
</dbReference>
<dbReference type="InterPro" id="IPR018060">
    <property type="entry name" value="HTH_AraC"/>
</dbReference>
<evidence type="ECO:0000313" key="6">
    <source>
        <dbReference type="Proteomes" id="UP000214603"/>
    </source>
</evidence>
<keyword evidence="6" id="KW-1185">Reference proteome</keyword>
<dbReference type="PANTHER" id="PTHR47894:SF1">
    <property type="entry name" value="HTH-TYPE TRANSCRIPTIONAL REGULATOR VQSM"/>
    <property type="match status" value="1"/>
</dbReference>
<dbReference type="InterPro" id="IPR032687">
    <property type="entry name" value="AraC-type_N"/>
</dbReference>
<reference evidence="6" key="1">
    <citation type="submission" date="2017-06" db="EMBL/GenBank/DDBJ databases">
        <title>Herbaspirillum phytohormonus sp. nov., isolated from the root nodule of Robinia pseudoacacia in lead-zinc mine.</title>
        <authorList>
            <person name="Fan M."/>
            <person name="Lin Y."/>
        </authorList>
    </citation>
    <scope>NUCLEOTIDE SEQUENCE [LARGE SCALE GENOMIC DNA]</scope>
    <source>
        <strain evidence="6">SC-089</strain>
    </source>
</reference>
<keyword evidence="2" id="KW-0238">DNA-binding</keyword>
<sequence length="351" mass="39542">MRTGTPEKGTISICFVNEALVCVRANGMDQSLLLSQAGIPLDLLGAPRARVSSRQYGQLWRLIAKTLDDEFFGMDEHPMKAGSFALLCRTVIHSDSLEQALHRALRFLRLILDGLSGELVRDEKYARIILHDKPTRAPGVFPAPKRAFTYGTFFVILHGLACWLVNRRIPLLSASFRCPEPDYSAELRAFLSPNLEFLCQTSAIAFDAEYLDMKIIQSERSMKEFLRDAPANFLVKYRDSASLTARIRQYLRETPPQEWPGLSALAGRYHLSAAALRRRLGGEGQSYRSIKNDMRRDIAISLLTDTDQRITDIAAALGFSESSAFYRAFKNWTGIRPNEYRSASRDTTSHA</sequence>
<feature type="domain" description="HTH araC/xylS-type" evidence="4">
    <location>
        <begin position="245"/>
        <end position="343"/>
    </location>
</feature>
<evidence type="ECO:0000256" key="2">
    <source>
        <dbReference type="ARBA" id="ARBA00023125"/>
    </source>
</evidence>
<dbReference type="Pfam" id="PF12625">
    <property type="entry name" value="Arabinose_bd"/>
    <property type="match status" value="1"/>
</dbReference>
<dbReference type="SUPFAM" id="SSF46689">
    <property type="entry name" value="Homeodomain-like"/>
    <property type="match status" value="1"/>
</dbReference>
<dbReference type="AlphaFoldDB" id="A0A225MSG9"/>
<evidence type="ECO:0000259" key="4">
    <source>
        <dbReference type="PROSITE" id="PS01124"/>
    </source>
</evidence>
<dbReference type="Gene3D" id="1.10.10.60">
    <property type="entry name" value="Homeodomain-like"/>
    <property type="match status" value="1"/>
</dbReference>
<dbReference type="InterPro" id="IPR009057">
    <property type="entry name" value="Homeodomain-like_sf"/>
</dbReference>